<dbReference type="Gene3D" id="3.20.20.70">
    <property type="entry name" value="Aldolase class I"/>
    <property type="match status" value="1"/>
</dbReference>
<evidence type="ECO:0000256" key="3">
    <source>
        <dbReference type="PIRNR" id="PIRNR001365"/>
    </source>
</evidence>
<dbReference type="PANTHER" id="PTHR12128">
    <property type="entry name" value="DIHYDRODIPICOLINATE SYNTHASE"/>
    <property type="match status" value="1"/>
</dbReference>
<evidence type="ECO:0000313" key="5">
    <source>
        <dbReference type="EMBL" id="SDZ94994.1"/>
    </source>
</evidence>
<name>A0A1H3X8L2_9RHOB</name>
<evidence type="ECO:0000313" key="6">
    <source>
        <dbReference type="Proteomes" id="UP000198703"/>
    </source>
</evidence>
<evidence type="ECO:0000256" key="4">
    <source>
        <dbReference type="PIRSR" id="PIRSR001365-2"/>
    </source>
</evidence>
<protein>
    <submittedName>
        <fullName evidence="5">4-hydroxy-tetrahydrodipicolinate synthase</fullName>
    </submittedName>
</protein>
<dbReference type="SMART" id="SM01130">
    <property type="entry name" value="DHDPS"/>
    <property type="match status" value="1"/>
</dbReference>
<accession>A0A1H3X8L2</accession>
<dbReference type="OrthoDB" id="9796205at2"/>
<dbReference type="PANTHER" id="PTHR12128:SF66">
    <property type="entry name" value="4-HYDROXY-2-OXOGLUTARATE ALDOLASE, MITOCHONDRIAL"/>
    <property type="match status" value="1"/>
</dbReference>
<sequence length="313" mass="32603">MPLIDRHTSGVYVIAATPFADDGALDLASIDSLVDYYAARGVDGMTVLGVMGEAPKLAPDEARAALGRFIGRAGSLPVIAGVSAAGMGALAGLSQFAMDKGAAGVMVAPPPSLSTEDTVAGYYAAVCKALGPDIPVCFQDYPQLTGVKVSPATILKLTRDHPQIVMLKHEDCPGLNKLSAVRAAEAQGSPRMSILCGNGGLYLAQEMQRGADGAMTGFAYPEMLVGVVHRHLKGDVDGAEDLFDAWLPLIRHEQQPGLGLAIRKEVLRRRGAIASSAVRAPGPKLTAADLAELDRLIARTEARVAALGERLAA</sequence>
<reference evidence="5 6" key="1">
    <citation type="submission" date="2016-10" db="EMBL/GenBank/DDBJ databases">
        <authorList>
            <person name="de Groot N.N."/>
        </authorList>
    </citation>
    <scope>NUCLEOTIDE SEQUENCE [LARGE SCALE GENOMIC DNA]</scope>
    <source>
        <strain evidence="5 6">DSM 15345</strain>
    </source>
</reference>
<dbReference type="PRINTS" id="PR00146">
    <property type="entry name" value="DHPICSNTHASE"/>
</dbReference>
<feature type="binding site" evidence="4">
    <location>
        <position position="215"/>
    </location>
    <ligand>
        <name>pyruvate</name>
        <dbReference type="ChEBI" id="CHEBI:15361"/>
    </ligand>
</feature>
<dbReference type="AlphaFoldDB" id="A0A1H3X8L2"/>
<dbReference type="InterPro" id="IPR002220">
    <property type="entry name" value="DapA-like"/>
</dbReference>
<organism evidence="5 6">
    <name type="scientific">Rubrimonas cliftonensis</name>
    <dbReference type="NCBI Taxonomy" id="89524"/>
    <lineage>
        <taxon>Bacteria</taxon>
        <taxon>Pseudomonadati</taxon>
        <taxon>Pseudomonadota</taxon>
        <taxon>Alphaproteobacteria</taxon>
        <taxon>Rhodobacterales</taxon>
        <taxon>Paracoccaceae</taxon>
        <taxon>Rubrimonas</taxon>
    </lineage>
</organism>
<dbReference type="Pfam" id="PF00701">
    <property type="entry name" value="DHDPS"/>
    <property type="match status" value="1"/>
</dbReference>
<dbReference type="STRING" id="89524.SAMN05444370_102297"/>
<comment type="similarity">
    <text evidence="1 3">Belongs to the DapA family.</text>
</comment>
<dbReference type="CDD" id="cd00408">
    <property type="entry name" value="DHDPS-like"/>
    <property type="match status" value="1"/>
</dbReference>
<keyword evidence="6" id="KW-1185">Reference proteome</keyword>
<keyword evidence="2 3" id="KW-0456">Lyase</keyword>
<dbReference type="EMBL" id="FNQM01000002">
    <property type="protein sequence ID" value="SDZ94994.1"/>
    <property type="molecule type" value="Genomic_DNA"/>
</dbReference>
<dbReference type="RefSeq" id="WP_093248790.1">
    <property type="nucleotide sequence ID" value="NZ_FNQM01000002.1"/>
</dbReference>
<dbReference type="InterPro" id="IPR013785">
    <property type="entry name" value="Aldolase_TIM"/>
</dbReference>
<evidence type="ECO:0000256" key="2">
    <source>
        <dbReference type="ARBA" id="ARBA00023239"/>
    </source>
</evidence>
<evidence type="ECO:0000256" key="1">
    <source>
        <dbReference type="ARBA" id="ARBA00007592"/>
    </source>
</evidence>
<gene>
    <name evidence="5" type="ORF">SAMN05444370_102297</name>
</gene>
<dbReference type="GO" id="GO:0005829">
    <property type="term" value="C:cytosol"/>
    <property type="evidence" value="ECO:0007669"/>
    <property type="project" value="TreeGrafter"/>
</dbReference>
<dbReference type="Proteomes" id="UP000198703">
    <property type="component" value="Unassembled WGS sequence"/>
</dbReference>
<dbReference type="SUPFAM" id="SSF51569">
    <property type="entry name" value="Aldolase"/>
    <property type="match status" value="1"/>
</dbReference>
<dbReference type="GO" id="GO:0008840">
    <property type="term" value="F:4-hydroxy-tetrahydrodipicolinate synthase activity"/>
    <property type="evidence" value="ECO:0007669"/>
    <property type="project" value="TreeGrafter"/>
</dbReference>
<proteinExistence type="inferred from homology"/>
<dbReference type="PIRSF" id="PIRSF001365">
    <property type="entry name" value="DHDPS"/>
    <property type="match status" value="1"/>
</dbReference>